<dbReference type="Gene3D" id="2.60.120.200">
    <property type="match status" value="2"/>
</dbReference>
<dbReference type="InterPro" id="IPR032471">
    <property type="entry name" value="AGRL2-4_GAIN_subdom_A"/>
</dbReference>
<dbReference type="InterPro" id="IPR046338">
    <property type="entry name" value="GAIN_dom_sf"/>
</dbReference>
<dbReference type="FunFam" id="2.60.40.60:FF:000038">
    <property type="entry name" value="Cadherin EGF LAG seven-pass G-type receptor 3"/>
    <property type="match status" value="1"/>
</dbReference>
<dbReference type="Gene3D" id="2.60.220.50">
    <property type="match status" value="1"/>
</dbReference>
<dbReference type="PROSITE" id="PS50025">
    <property type="entry name" value="LAM_G_DOMAIN"/>
    <property type="match status" value="2"/>
</dbReference>
<comment type="similarity">
    <text evidence="4">Belongs to the G-protein coupled receptor 2 family. LN-TM7 subfamily.</text>
</comment>
<dbReference type="InterPro" id="IPR002049">
    <property type="entry name" value="LE_dom"/>
</dbReference>
<dbReference type="Pfam" id="PF00028">
    <property type="entry name" value="Cadherin"/>
    <property type="match status" value="8"/>
</dbReference>
<dbReference type="InterPro" id="IPR001791">
    <property type="entry name" value="Laminin_G"/>
</dbReference>
<keyword evidence="10" id="KW-0677">Repeat</keyword>
<evidence type="ECO:0000259" key="34">
    <source>
        <dbReference type="PROSITE" id="PS50268"/>
    </source>
</evidence>
<evidence type="ECO:0000256" key="11">
    <source>
        <dbReference type="ARBA" id="ARBA00022837"/>
    </source>
</evidence>
<dbReference type="PROSITE" id="PS50268">
    <property type="entry name" value="CADHERIN_2"/>
    <property type="match status" value="8"/>
</dbReference>
<dbReference type="InterPro" id="IPR036445">
    <property type="entry name" value="GPCR_2_extracell_dom_sf"/>
</dbReference>
<evidence type="ECO:0000256" key="17">
    <source>
        <dbReference type="ARBA" id="ARBA00023180"/>
    </source>
</evidence>
<dbReference type="Proteomes" id="UP001333110">
    <property type="component" value="Unassembled WGS sequence"/>
</dbReference>
<feature type="domain" description="Laminin EGF-like" evidence="30">
    <location>
        <begin position="2065"/>
        <end position="2112"/>
    </location>
</feature>
<dbReference type="FunFam" id="2.10.25.10:FF:000113">
    <property type="entry name" value="Cadherin, EGF LAG seven-pass G-type receptor 3"/>
    <property type="match status" value="1"/>
</dbReference>
<dbReference type="GO" id="GO:0016324">
    <property type="term" value="C:apical plasma membrane"/>
    <property type="evidence" value="ECO:0007669"/>
    <property type="project" value="UniProtKB-SubCell"/>
</dbReference>
<dbReference type="EMBL" id="JAUNZN010000022">
    <property type="protein sequence ID" value="KAK4809155.1"/>
    <property type="molecule type" value="Genomic_DNA"/>
</dbReference>
<dbReference type="InterPro" id="IPR001881">
    <property type="entry name" value="EGF-like_Ca-bd_dom"/>
</dbReference>
<dbReference type="SUPFAM" id="SSF49313">
    <property type="entry name" value="Cadherin-like"/>
    <property type="match status" value="9"/>
</dbReference>
<dbReference type="FunFam" id="2.10.25.10:FF:000156">
    <property type="entry name" value="cadherin EGF LAG seven-pass G-type receptor 2"/>
    <property type="match status" value="1"/>
</dbReference>
<feature type="domain" description="Cadherin" evidence="34">
    <location>
        <begin position="954"/>
        <end position="1059"/>
    </location>
</feature>
<evidence type="ECO:0000256" key="21">
    <source>
        <dbReference type="ARBA" id="ARBA00071750"/>
    </source>
</evidence>
<protein>
    <recommendedName>
        <fullName evidence="21">Cadherin EGF LAG seven-pass G-type receptor 2</fullName>
    </recommendedName>
</protein>
<evidence type="ECO:0000256" key="15">
    <source>
        <dbReference type="ARBA" id="ARBA00023157"/>
    </source>
</evidence>
<evidence type="ECO:0000256" key="7">
    <source>
        <dbReference type="ARBA" id="ARBA00022536"/>
    </source>
</evidence>
<feature type="disulfide bond" evidence="24">
    <location>
        <begin position="2065"/>
        <end position="2077"/>
    </location>
</feature>
<dbReference type="InterPro" id="IPR000832">
    <property type="entry name" value="GPCR_2_secretin-like"/>
</dbReference>
<dbReference type="PROSITE" id="PS00010">
    <property type="entry name" value="ASX_HYDROXYL"/>
    <property type="match status" value="1"/>
</dbReference>
<dbReference type="PROSITE" id="PS00232">
    <property type="entry name" value="CADHERIN_1"/>
    <property type="match status" value="5"/>
</dbReference>
<evidence type="ECO:0000256" key="26">
    <source>
        <dbReference type="SAM" id="Phobius"/>
    </source>
</evidence>
<dbReference type="GO" id="GO:0004930">
    <property type="term" value="F:G protein-coupled receptor activity"/>
    <property type="evidence" value="ECO:0007669"/>
    <property type="project" value="UniProtKB-KW"/>
</dbReference>
<keyword evidence="17" id="KW-0325">Glycoprotein</keyword>
<dbReference type="PRINTS" id="PR00205">
    <property type="entry name" value="CADHERIN"/>
</dbReference>
<feature type="domain" description="G-protein coupled receptors family 2 profile 1" evidence="32">
    <location>
        <begin position="2097"/>
        <end position="2170"/>
    </location>
</feature>
<feature type="compositionally biased region" description="Polar residues" evidence="25">
    <location>
        <begin position="318"/>
        <end position="330"/>
    </location>
</feature>
<feature type="compositionally biased region" description="Gly residues" evidence="25">
    <location>
        <begin position="41"/>
        <end position="54"/>
    </location>
</feature>
<feature type="compositionally biased region" description="Polar residues" evidence="25">
    <location>
        <begin position="2870"/>
        <end position="2881"/>
    </location>
</feature>
<feature type="disulfide bond" evidence="24">
    <location>
        <begin position="2067"/>
        <end position="2084"/>
    </location>
</feature>
<comment type="caution">
    <text evidence="35">The sequence shown here is derived from an EMBL/GenBank/DDBJ whole genome shotgun (WGS) entry which is preliminary data.</text>
</comment>
<evidence type="ECO:0000313" key="35">
    <source>
        <dbReference type="EMBL" id="KAK4809155.1"/>
    </source>
</evidence>
<dbReference type="GO" id="GO:0009952">
    <property type="term" value="P:anterior/posterior pattern specification"/>
    <property type="evidence" value="ECO:0007669"/>
    <property type="project" value="UniProtKB-ARBA"/>
</dbReference>
<feature type="transmembrane region" description="Helical" evidence="26">
    <location>
        <begin position="2615"/>
        <end position="2633"/>
    </location>
</feature>
<feature type="transmembrane region" description="Helical" evidence="26">
    <location>
        <begin position="2792"/>
        <end position="2815"/>
    </location>
</feature>
<evidence type="ECO:0000259" key="31">
    <source>
        <dbReference type="PROSITE" id="PS50221"/>
    </source>
</evidence>
<feature type="compositionally biased region" description="Pro residues" evidence="25">
    <location>
        <begin position="30"/>
        <end position="40"/>
    </location>
</feature>
<feature type="compositionally biased region" description="Polar residues" evidence="25">
    <location>
        <begin position="172"/>
        <end position="204"/>
    </location>
</feature>
<feature type="domain" description="Cadherin" evidence="34">
    <location>
        <begin position="644"/>
        <end position="748"/>
    </location>
</feature>
<dbReference type="FunFam" id="2.60.40.60:FF:000023">
    <property type="entry name" value="Cadherin EGF LAG seven-pass G-type receptor 3"/>
    <property type="match status" value="2"/>
</dbReference>
<evidence type="ECO:0000256" key="27">
    <source>
        <dbReference type="SAM" id="SignalP"/>
    </source>
</evidence>
<feature type="domain" description="EGF-like" evidence="29">
    <location>
        <begin position="1425"/>
        <end position="1461"/>
    </location>
</feature>
<evidence type="ECO:0000256" key="3">
    <source>
        <dbReference type="ARBA" id="ARBA00004651"/>
    </source>
</evidence>
<evidence type="ECO:0000256" key="9">
    <source>
        <dbReference type="ARBA" id="ARBA00022729"/>
    </source>
</evidence>
<feature type="compositionally biased region" description="Basic residues" evidence="25">
    <location>
        <begin position="3034"/>
        <end position="3044"/>
    </location>
</feature>
<dbReference type="PROSITE" id="PS50221">
    <property type="entry name" value="GAIN_B"/>
    <property type="match status" value="1"/>
</dbReference>
<dbReference type="PROSITE" id="PS01248">
    <property type="entry name" value="EGF_LAM_1"/>
    <property type="match status" value="1"/>
</dbReference>
<dbReference type="Pfam" id="PF00008">
    <property type="entry name" value="EGF"/>
    <property type="match status" value="1"/>
</dbReference>
<feature type="chain" id="PRO_5042999791" description="Cadherin EGF LAG seven-pass G-type receptor 2" evidence="27">
    <location>
        <begin position="34"/>
        <end position="3117"/>
    </location>
</feature>
<evidence type="ECO:0000256" key="8">
    <source>
        <dbReference type="ARBA" id="ARBA00022692"/>
    </source>
</evidence>
<dbReference type="FunFam" id="2.60.40.60:FF:000044">
    <property type="entry name" value="Cadherin, EGF LAG seven-pass G-type receptor 3"/>
    <property type="match status" value="1"/>
</dbReference>
<feature type="domain" description="Cadherin" evidence="34">
    <location>
        <begin position="430"/>
        <end position="537"/>
    </location>
</feature>
<dbReference type="PANTHER" id="PTHR24026">
    <property type="entry name" value="FAT ATYPICAL CADHERIN-RELATED"/>
    <property type="match status" value="1"/>
</dbReference>
<dbReference type="InterPro" id="IPR017981">
    <property type="entry name" value="GPCR_2-like_7TM"/>
</dbReference>
<feature type="disulfide bond" evidence="23">
    <location>
        <begin position="1451"/>
        <end position="1460"/>
    </location>
</feature>
<dbReference type="Pfam" id="PF01825">
    <property type="entry name" value="GPS"/>
    <property type="match status" value="1"/>
</dbReference>
<dbReference type="Gene3D" id="1.25.40.610">
    <property type="match status" value="1"/>
</dbReference>
<dbReference type="InterPro" id="IPR057244">
    <property type="entry name" value="GAIN_B"/>
</dbReference>
<feature type="domain" description="EGF-like" evidence="29">
    <location>
        <begin position="1711"/>
        <end position="1747"/>
    </location>
</feature>
<evidence type="ECO:0000256" key="24">
    <source>
        <dbReference type="PROSITE-ProRule" id="PRU00460"/>
    </source>
</evidence>
<keyword evidence="7 23" id="KW-0245">EGF-like domain</keyword>
<dbReference type="FunFam" id="2.10.25.10:FF:000011">
    <property type="entry name" value="Cadherin EGF LAG seven-pass G-type receptor"/>
    <property type="match status" value="1"/>
</dbReference>
<evidence type="ECO:0000256" key="16">
    <source>
        <dbReference type="ARBA" id="ARBA00023170"/>
    </source>
</evidence>
<feature type="compositionally biased region" description="Gly residues" evidence="25">
    <location>
        <begin position="70"/>
        <end position="88"/>
    </location>
</feature>
<feature type="domain" description="EGF-like" evidence="29">
    <location>
        <begin position="1971"/>
        <end position="2008"/>
    </location>
</feature>
<dbReference type="InterPro" id="IPR056286">
    <property type="entry name" value="Cadherin_CELSR1-3_9th"/>
</dbReference>
<dbReference type="InterPro" id="IPR000203">
    <property type="entry name" value="GPS"/>
</dbReference>
<feature type="disulfide bond" evidence="24">
    <location>
        <begin position="2086"/>
        <end position="2095"/>
    </location>
</feature>
<keyword evidence="13" id="KW-0297">G-protein coupled receptor</keyword>
<evidence type="ECO:0000256" key="10">
    <source>
        <dbReference type="ARBA" id="ARBA00022737"/>
    </source>
</evidence>
<evidence type="ECO:0000259" key="33">
    <source>
        <dbReference type="PROSITE" id="PS50261"/>
    </source>
</evidence>
<evidence type="ECO:0000256" key="2">
    <source>
        <dbReference type="ARBA" id="ARBA00004221"/>
    </source>
</evidence>
<dbReference type="GO" id="GO:0048638">
    <property type="term" value="P:regulation of developmental growth"/>
    <property type="evidence" value="ECO:0007669"/>
    <property type="project" value="UniProtKB-ARBA"/>
</dbReference>
<sequence>MGAPPARGAALPLLPPPPLLLLLLLLLPAPGQPRRPPPGPGIGTGTDIGTGIGTGTCPPGALLPLLRPRGGTGDSGSSGGTGDSGGAGPSPSTGASSGTGDSGGAGPSPAAGGSGGSGDGGGGGGGGGSRGTGGTGSPGGTGDTRGSGSPGGAQGHGGTGSTRDTGGTGSTQVPGDTGSTRDTGHTGDTGSSNIRTDTGSTGDVMSTRDVGDTGGTRVPRNTRNTRDTGCTGETGKVPRDTGNTRDTGRNGDTGKVSRDTGNTRVTGRNGDTGKVPRDTSSTRETMGTGDVGDPLSTGATRSPVTRSPSRRRRSPNTAPQFQPSSYQASVGENRPAGTPVTRVTAVDPDEGEAGRLHYAMAALFDSRSDALFAMDPVTGAVTTAAPLDRESKSTHVFRVTAVDHGTPRRSAMATLTVTVSDANDHDPAFEQLEYRESVRENLEVGYEVLTVRATDGDAGPNANVLYRLLNAGGANEVFEIDPRSGVIRTRGPVDREAVEAFELLVEAADQGQEPGPRSATATVRIAVEDDNDNAPQFSEKRYVAQVPEDVAPNSAVLRVTATDRDKGSNALVHYSIVSGNTRGHFYIDAQTGALDVVSPLDYEVSKEFTLRIRAQDGGRPPLSNISGLVTVQVLDVNDNAPIFVSTPFQATVLENVPVGYSVIHVQAIDADSGDNGRLVYTLLETGAGFPFAINNSTGWIVVASELDREAVDFYSFEVEAQDQGNPPMASSASVSVTVLDVNDNSPEFTQREYGARLNEDAAVGTSVLTVSAVDRDANSVITYQISSGNTRNRFSITSQSGGGLISLALPLDYKLERQYLLTIAASDGTRQDTAQVVINVTDANTHRPVFQSSHYTVNVNEDRPVGTTVVVISATDEDTGENARITYLMEDSIPQFRIAADTGAVTTQMELDYEDQVSYTLAITARDNGIPQKSDTTYLEILVSDVNDNAPQFLRDSYQGSVYEDVPAFTSVLQVSATDRDSGLNGRVFYTFQGGDDGDGDFIIESTSGIVRTLRRLDRENVPLYALRAFAVDKGVPAKRTPVEIQVTVLDVNDNPPVFERDEFDIFVEENSPIGLVVARITATDPDEGTNAQIMYQIVEGNIPEVFQLDIFSGELTALADLDYESKAEYVMVVQATSAPLVSRATVHVRLRDANDNSPQLKNFEILFNNYITNRSGSFPGGVIGRIPAYDPDVSDSLTYAFEQGNELNLVLLDPRSGDLRLSPALNNNRPLEAVMRVSVSDGVHSATAQCTLRVTVITDEMLSNSITLRLADMSQERFLSPLLSRFLEGVAAVLATPRHRVVLFNIQTDTDVGTARILNVSLSVLLPAAGHGARFFSSEELQERLYLNRSLLAAISAQRVLPFDDNICLREPCENYMRCVSVLQFDSSAPFLASDTILFRPIHPVTGLRCRCPPGFTGDYCETEIDLCYSSPCGSNGRCRSREGGYTCECHEDFTGEHCELSARGGRCAPGVCRNGGTCLNLLVGGFRCQCPPGHYEKPFCAMSTRSFPPRSFLTFRGLRQRFHFTLALTFATKERDGLLLYNGRFNEKHDFVALEIVGEQVQLTFSAGETTTTVSPFVPGGVSDGQWHRVQLHYYNKPVLGRSGLPQGPSEQKVAVVTVDDCDTGMALRFGPVLGNYSCAAQGTQSGSKKSLDLTGPLLLGGVPTLPESFPIRSRQFVGCMRHLHIDQRPIDMAAFIANNGTLPGCPAKKTLCDAGTCHNGGTCVHEWDSFSCRCPLGFGGKTCQEEMASPQRFLGSSRVSWSGLALPVTLPWHLGLMFRTRHPRGLLLWASAGPRATLTLQLSEGQAEAGVWQGGSRLAWLRLPHAKVNDGDWHHLQLELRGAPGRPPPATLLLLALDYGRHQAVADVAGELQGLRLRTLSVGGLAGDGGTVEQGFRGCLQGVRVGETAASAVALSVAQAARVNVEGGCALPDPCDSGPCPPHSSCSDDWDSFSCRCHPGYFGDSCVSACALNPCQSPATCARKPGSAHGYTCECPQGHFGPYCEHKEAQPCPRGWWGHPTCGPCSCDVAKGFDPDCNKTTGECRCKENHYRPAGSDSCLLCDCYPTGSLSRLCDSTSGQCPCKAGVIGRHCDRCDNPFAEVTASGCEVNYDSCPRAIEANIWWPRTRFGLPAAAPCPKGSIGTAVRHCDEHKGWLPPNLFNCSSLAFAALRGWVSVGAGRGTGRGRGRGRCRRRRVPADGATRQAERLARNESALDPAQSRRVALQLHDATRRTAAYFGSDLRLAYRLASRLLQHESAQRGFRLAATQDVHFTENLLRVGSALLDASNKRHWELIQQTEGGTAWLLKHFEDYASALAQNMPQTYLSPFTIVTPNIVVSVVRLDKGSFAGARLPRYEALRGEKPPDLETTVILPDSVFRPPEGRHPSAGHGQPPQGAGGQEEEEEDEDEETAEEEEEEDEDEEEEEEEVTLVTRQKRHPALGEGQAIASVIIYRTLAGLLPEQYDTDKRSLRVPKRPVINTPVVSISVHAAGARAPRALAKPITLQFRLLETQERSKPICVFWNHSLLAGGAGGWSARGCEVVFRNRSHVSCQCHHLTSFAVLMDISRRENGEILPLAALTYASLGVGLAGLLLAVLALGGLRGLRSNRHSIRRHGATALLLAQLVFLLGINQADLPLACTVVAILLQFLYMSAVGWALLEGLHLYRRRSEPRHVDRGPMRFYHVLGWGLPAFITGLAVGLDPEGYGNPDFCWLSIHDSLVWSLAGPIACAVAVSIFFLVLAARATCATPQGFEKKGTASGLQTAVVVLALPSLAWLLALLSVNSDALLFHYLFAVSNCLQGPLIFLFCVVLSKEVRRSLRLSCARRRGPDPALATKSTLTPGFGCGSTYVAGRPLPAPGGGSSGSLHSTARSGKSQHSYIPFVRREDSGLAGNPGQRALAEPGGLFLDAQDRPEEHDTDSDSDLSLEDDRSGSYGSTHSSESEDEGPPAGWDALPGPPLTPPAPGDSLVAPGRPYWPGEFVTTASESEGHGGSETLRVEPAGGEGPPRGEPPRPNGEALPRDPPLLPLPHPHKGILKKKCLPPISEQGSTQRLGPPPPPPAGTAASSGSEGSRVGGTPAPRPRQTLQEQLSGVTPIAMSIKAGTVDEDSSGSE</sequence>
<feature type="compositionally biased region" description="Gly residues" evidence="25">
    <location>
        <begin position="100"/>
        <end position="160"/>
    </location>
</feature>
<feature type="region of interest" description="Disordered" evidence="25">
    <location>
        <begin position="2912"/>
        <end position="3117"/>
    </location>
</feature>
<feature type="compositionally biased region" description="Basic and acidic residues" evidence="25">
    <location>
        <begin position="236"/>
        <end position="249"/>
    </location>
</feature>
<dbReference type="InterPro" id="IPR020894">
    <property type="entry name" value="Cadherin_CS"/>
</dbReference>
<feature type="region of interest" description="Disordered" evidence="25">
    <location>
        <begin position="2188"/>
        <end position="2219"/>
    </location>
</feature>
<dbReference type="FunFam" id="2.60.120.200:FF:000059">
    <property type="entry name" value="Cadherin EGF LAG seven-pass G-type receptor 1"/>
    <property type="match status" value="1"/>
</dbReference>
<feature type="compositionally biased region" description="Basic residues" evidence="25">
    <location>
        <begin position="2188"/>
        <end position="2199"/>
    </location>
</feature>
<dbReference type="PROSITE" id="PS00022">
    <property type="entry name" value="EGF_1"/>
    <property type="match status" value="5"/>
</dbReference>
<keyword evidence="18" id="KW-0807">Transducer</keyword>
<dbReference type="Gene3D" id="4.10.1240.10">
    <property type="entry name" value="GPCR, family 2, extracellular hormone receptor domain"/>
    <property type="match status" value="1"/>
</dbReference>
<keyword evidence="12 26" id="KW-1133">Transmembrane helix</keyword>
<feature type="domain" description="Laminin G" evidence="28">
    <location>
        <begin position="1751"/>
        <end position="1932"/>
    </location>
</feature>
<dbReference type="CDD" id="cd00055">
    <property type="entry name" value="EGF_Lam"/>
    <property type="match status" value="1"/>
</dbReference>
<keyword evidence="14 26" id="KW-0472">Membrane</keyword>
<dbReference type="SUPFAM" id="SSF49899">
    <property type="entry name" value="Concanavalin A-like lectins/glucanases"/>
    <property type="match status" value="2"/>
</dbReference>
<dbReference type="Pfam" id="PF16489">
    <property type="entry name" value="GAIN"/>
    <property type="match status" value="1"/>
</dbReference>
<feature type="compositionally biased region" description="Low complexity" evidence="25">
    <location>
        <begin position="89"/>
        <end position="99"/>
    </location>
</feature>
<keyword evidence="6" id="KW-1003">Cell membrane</keyword>
<dbReference type="SMART" id="SM00179">
    <property type="entry name" value="EGF_CA"/>
    <property type="match status" value="4"/>
</dbReference>
<keyword evidence="8 26" id="KW-0812">Transmembrane</keyword>
<dbReference type="GO" id="GO:0022603">
    <property type="term" value="P:regulation of anatomical structure morphogenesis"/>
    <property type="evidence" value="ECO:0007669"/>
    <property type="project" value="UniProtKB-ARBA"/>
</dbReference>
<dbReference type="SUPFAM" id="SSF57184">
    <property type="entry name" value="Growth factor receptor domain"/>
    <property type="match status" value="1"/>
</dbReference>
<dbReference type="FunFam" id="2.60.40.60:FF:000020">
    <property type="entry name" value="Dachsous cadherin-related 1b"/>
    <property type="match status" value="1"/>
</dbReference>
<feature type="disulfide bond" evidence="23">
    <location>
        <begin position="1737"/>
        <end position="1746"/>
    </location>
</feature>
<dbReference type="CDD" id="cd00054">
    <property type="entry name" value="EGF_CA"/>
    <property type="match status" value="5"/>
</dbReference>
<dbReference type="CDD" id="cd00110">
    <property type="entry name" value="LamG"/>
    <property type="match status" value="2"/>
</dbReference>
<dbReference type="InterPro" id="IPR000742">
    <property type="entry name" value="EGF"/>
</dbReference>
<keyword evidence="5" id="KW-0217">Developmental protein</keyword>
<feature type="domain" description="Laminin G" evidence="28">
    <location>
        <begin position="1504"/>
        <end position="1708"/>
    </location>
</feature>
<dbReference type="FunFam" id="1.25.40.610:FF:000005">
    <property type="entry name" value="cadherin EGF LAG seven-pass G-type receptor 2"/>
    <property type="match status" value="1"/>
</dbReference>
<dbReference type="Gene3D" id="1.20.1070.10">
    <property type="entry name" value="Rhodopsin 7-helix transmembrane proteins"/>
    <property type="match status" value="1"/>
</dbReference>
<dbReference type="InterPro" id="IPR000152">
    <property type="entry name" value="EGF-type_Asp/Asn_hydroxyl_site"/>
</dbReference>
<dbReference type="PROSITE" id="PS50027">
    <property type="entry name" value="EGF_LAM_2"/>
    <property type="match status" value="1"/>
</dbReference>
<evidence type="ECO:0000313" key="36">
    <source>
        <dbReference type="Proteomes" id="UP001333110"/>
    </source>
</evidence>
<feature type="domain" description="EGF-like" evidence="29">
    <location>
        <begin position="1365"/>
        <end position="1423"/>
    </location>
</feature>
<feature type="compositionally biased region" description="Low complexity" evidence="25">
    <location>
        <begin position="2389"/>
        <end position="2398"/>
    </location>
</feature>
<dbReference type="FunFam" id="2.10.25.10:FF:000089">
    <property type="entry name" value="Cadherin EGF LAG seven-pass G-type receptor 3"/>
    <property type="match status" value="1"/>
</dbReference>
<dbReference type="FunFam" id="1.20.1070.10:FF:000112">
    <property type="entry name" value="Cadherin EGF LAG seven-pass G-type receptor 2"/>
    <property type="match status" value="1"/>
</dbReference>
<feature type="transmembrane region" description="Helical" evidence="26">
    <location>
        <begin position="2639"/>
        <end position="2663"/>
    </location>
</feature>
<dbReference type="SMART" id="SM00303">
    <property type="entry name" value="GPS"/>
    <property type="match status" value="1"/>
</dbReference>
<dbReference type="Pfam" id="PF02210">
    <property type="entry name" value="Laminin_G_2"/>
    <property type="match status" value="2"/>
</dbReference>
<dbReference type="SMART" id="SM00008">
    <property type="entry name" value="HormR"/>
    <property type="match status" value="1"/>
</dbReference>
<comment type="function">
    <text evidence="1">Receptor that may have an important role in cell/cell signaling during nervous system formation.</text>
</comment>
<keyword evidence="20 24" id="KW-0424">Laminin EGF-like domain</keyword>
<evidence type="ECO:0000256" key="4">
    <source>
        <dbReference type="ARBA" id="ARBA00010933"/>
    </source>
</evidence>
<dbReference type="Pfam" id="PF00002">
    <property type="entry name" value="7tm_2"/>
    <property type="match status" value="1"/>
</dbReference>
<dbReference type="SUPFAM" id="SSF57196">
    <property type="entry name" value="EGF/Laminin"/>
    <property type="match status" value="3"/>
</dbReference>
<comment type="subcellular location">
    <subcellularLocation>
        <location evidence="2">Apical cell membrane</location>
    </subcellularLocation>
    <subcellularLocation>
        <location evidence="3">Cell membrane</location>
        <topology evidence="3">Multi-pass membrane protein</topology>
    </subcellularLocation>
</comment>
<feature type="domain" description="GAIN-B" evidence="31">
    <location>
        <begin position="2411"/>
        <end position="2573"/>
    </location>
</feature>
<evidence type="ECO:0000256" key="6">
    <source>
        <dbReference type="ARBA" id="ARBA00022475"/>
    </source>
</evidence>
<dbReference type="SMART" id="SM00282">
    <property type="entry name" value="LamG"/>
    <property type="match status" value="2"/>
</dbReference>
<dbReference type="GO" id="GO:0007156">
    <property type="term" value="P:homophilic cell adhesion via plasma membrane adhesion molecules"/>
    <property type="evidence" value="ECO:0007669"/>
    <property type="project" value="InterPro"/>
</dbReference>
<keyword evidence="19" id="KW-0379">Hydroxylation</keyword>
<dbReference type="FunFam" id="2.60.220.50:FF:000005">
    <property type="entry name" value="Cadherin EGF LAG seven-pass G-type receptor 2"/>
    <property type="match status" value="1"/>
</dbReference>
<keyword evidence="16" id="KW-0675">Receptor</keyword>
<evidence type="ECO:0000256" key="12">
    <source>
        <dbReference type="ARBA" id="ARBA00022989"/>
    </source>
</evidence>
<dbReference type="GO" id="GO:0007166">
    <property type="term" value="P:cell surface receptor signaling pathway"/>
    <property type="evidence" value="ECO:0007669"/>
    <property type="project" value="InterPro"/>
</dbReference>
<reference evidence="35 36" key="1">
    <citation type="journal article" date="2023" name="J. Hered.">
        <title>Chromosome-level genome of the wood stork (Mycteria americana) provides insight into avian chromosome evolution.</title>
        <authorList>
            <person name="Flamio R. Jr."/>
            <person name="Ramstad K.M."/>
        </authorList>
    </citation>
    <scope>NUCLEOTIDE SEQUENCE [LARGE SCALE GENOMIC DNA]</scope>
    <source>
        <strain evidence="35">JAX WOST 10</strain>
    </source>
</reference>
<evidence type="ECO:0000256" key="25">
    <source>
        <dbReference type="SAM" id="MobiDB-lite"/>
    </source>
</evidence>
<accession>A0AAN7N610</accession>
<dbReference type="Gene3D" id="2.10.25.10">
    <property type="entry name" value="Laminin"/>
    <property type="match status" value="7"/>
</dbReference>
<feature type="disulfide bond" evidence="23">
    <location>
        <begin position="1960"/>
        <end position="1969"/>
    </location>
</feature>
<dbReference type="GO" id="GO:0005509">
    <property type="term" value="F:calcium ion binding"/>
    <property type="evidence" value="ECO:0007669"/>
    <property type="project" value="UniProtKB-UniRule"/>
</dbReference>
<dbReference type="PROSITE" id="PS01186">
    <property type="entry name" value="EGF_2"/>
    <property type="match status" value="2"/>
</dbReference>
<dbReference type="InterPro" id="IPR013320">
    <property type="entry name" value="ConA-like_dom_sf"/>
</dbReference>
<keyword evidence="36" id="KW-1185">Reference proteome</keyword>
<dbReference type="Gene3D" id="2.60.40.60">
    <property type="entry name" value="Cadherins"/>
    <property type="match status" value="9"/>
</dbReference>
<feature type="transmembrane region" description="Helical" evidence="26">
    <location>
        <begin position="2724"/>
        <end position="2746"/>
    </location>
</feature>
<keyword evidence="15 23" id="KW-1015">Disulfide bond</keyword>
<dbReference type="InterPro" id="IPR015919">
    <property type="entry name" value="Cadherin-like_sf"/>
</dbReference>
<evidence type="ECO:0000256" key="20">
    <source>
        <dbReference type="ARBA" id="ARBA00023292"/>
    </source>
</evidence>
<feature type="transmembrane region" description="Helical" evidence="26">
    <location>
        <begin position="2684"/>
        <end position="2704"/>
    </location>
</feature>
<proteinExistence type="inferred from homology"/>
<dbReference type="SMART" id="SM00112">
    <property type="entry name" value="CA"/>
    <property type="match status" value="8"/>
</dbReference>
<feature type="domain" description="Cadherin" evidence="34">
    <location>
        <begin position="322"/>
        <end position="429"/>
    </location>
</feature>
<evidence type="ECO:0000259" key="29">
    <source>
        <dbReference type="PROSITE" id="PS50026"/>
    </source>
</evidence>
<feature type="disulfide bond" evidence="23">
    <location>
        <begin position="1998"/>
        <end position="2007"/>
    </location>
</feature>
<comment type="caution">
    <text evidence="23">Lacks conserved residue(s) required for the propagation of feature annotation.</text>
</comment>
<dbReference type="SMART" id="SM00180">
    <property type="entry name" value="EGF_Lam"/>
    <property type="match status" value="2"/>
</dbReference>
<dbReference type="PANTHER" id="PTHR24026:SF32">
    <property type="entry name" value="CADHERIN EGF LAG SEVEN-PASS G-TYPE RECEPTOR 2"/>
    <property type="match status" value="1"/>
</dbReference>
<feature type="domain" description="Cadherin" evidence="34">
    <location>
        <begin position="749"/>
        <end position="850"/>
    </location>
</feature>
<feature type="disulfide bond" evidence="23">
    <location>
        <begin position="1413"/>
        <end position="1422"/>
    </location>
</feature>
<evidence type="ECO:0000256" key="19">
    <source>
        <dbReference type="ARBA" id="ARBA00023278"/>
    </source>
</evidence>
<feature type="domain" description="EGF-like" evidence="29">
    <location>
        <begin position="1934"/>
        <end position="1970"/>
    </location>
</feature>
<gene>
    <name evidence="35" type="ORF">QYF61_006413</name>
</gene>
<evidence type="ECO:0000256" key="13">
    <source>
        <dbReference type="ARBA" id="ARBA00023040"/>
    </source>
</evidence>
<feature type="transmembrane region" description="Helical" evidence="26">
    <location>
        <begin position="2577"/>
        <end position="2603"/>
    </location>
</feature>
<name>A0AAN7N610_MYCAM</name>
<feature type="domain" description="Cadherin" evidence="34">
    <location>
        <begin position="851"/>
        <end position="953"/>
    </location>
</feature>
<keyword evidence="9 27" id="KW-0732">Signal</keyword>
<evidence type="ECO:0000256" key="18">
    <source>
        <dbReference type="ARBA" id="ARBA00023224"/>
    </source>
</evidence>
<feature type="signal peptide" evidence="27">
    <location>
        <begin position="1"/>
        <end position="33"/>
    </location>
</feature>
<keyword evidence="11 22" id="KW-0106">Calcium</keyword>
<evidence type="ECO:0000259" key="32">
    <source>
        <dbReference type="PROSITE" id="PS50227"/>
    </source>
</evidence>
<dbReference type="Pfam" id="PF00053">
    <property type="entry name" value="EGF_laminin"/>
    <property type="match status" value="1"/>
</dbReference>
<dbReference type="SMART" id="SM00181">
    <property type="entry name" value="EGF"/>
    <property type="match status" value="6"/>
</dbReference>
<feature type="transmembrane region" description="Helical" evidence="26">
    <location>
        <begin position="2767"/>
        <end position="2786"/>
    </location>
</feature>
<feature type="compositionally biased region" description="Acidic residues" evidence="25">
    <location>
        <begin position="2403"/>
        <end position="2432"/>
    </location>
</feature>
<evidence type="ECO:0000256" key="22">
    <source>
        <dbReference type="PROSITE-ProRule" id="PRU00043"/>
    </source>
</evidence>
<dbReference type="CDD" id="cd11304">
    <property type="entry name" value="Cadherin_repeat"/>
    <property type="match status" value="9"/>
</dbReference>
<evidence type="ECO:0000259" key="30">
    <source>
        <dbReference type="PROSITE" id="PS50027"/>
    </source>
</evidence>
<feature type="domain" description="Cadherin" evidence="34">
    <location>
        <begin position="538"/>
        <end position="643"/>
    </location>
</feature>
<dbReference type="InterPro" id="IPR009030">
    <property type="entry name" value="Growth_fac_rcpt_cys_sf"/>
</dbReference>
<feature type="domain" description="G-protein coupled receptors family 2 profile 2" evidence="33">
    <location>
        <begin position="2580"/>
        <end position="2816"/>
    </location>
</feature>
<evidence type="ECO:0000256" key="23">
    <source>
        <dbReference type="PROSITE-ProRule" id="PRU00076"/>
    </source>
</evidence>
<feature type="domain" description="Cadherin" evidence="34">
    <location>
        <begin position="1060"/>
        <end position="1161"/>
    </location>
</feature>
<dbReference type="InterPro" id="IPR001879">
    <property type="entry name" value="GPCR_2_extracellular_dom"/>
</dbReference>
<feature type="compositionally biased region" description="Pro residues" evidence="25">
    <location>
        <begin position="2959"/>
        <end position="2968"/>
    </location>
</feature>
<evidence type="ECO:0000256" key="5">
    <source>
        <dbReference type="ARBA" id="ARBA00022473"/>
    </source>
</evidence>
<organism evidence="35 36">
    <name type="scientific">Mycteria americana</name>
    <name type="common">Wood stork</name>
    <dbReference type="NCBI Taxonomy" id="33587"/>
    <lineage>
        <taxon>Eukaryota</taxon>
        <taxon>Metazoa</taxon>
        <taxon>Chordata</taxon>
        <taxon>Craniata</taxon>
        <taxon>Vertebrata</taxon>
        <taxon>Euteleostomi</taxon>
        <taxon>Archelosauria</taxon>
        <taxon>Archosauria</taxon>
        <taxon>Dinosauria</taxon>
        <taxon>Saurischia</taxon>
        <taxon>Theropoda</taxon>
        <taxon>Coelurosauria</taxon>
        <taxon>Aves</taxon>
        <taxon>Neognathae</taxon>
        <taxon>Neoaves</taxon>
        <taxon>Aequornithes</taxon>
        <taxon>Ciconiiformes</taxon>
        <taxon>Ciconiidae</taxon>
        <taxon>Mycteria</taxon>
    </lineage>
</organism>
<dbReference type="Pfam" id="PF23592">
    <property type="entry name" value="Cadherin_CELSR2_9th"/>
    <property type="match status" value="1"/>
</dbReference>
<dbReference type="FunFam" id="2.60.40.60:FF:000013">
    <property type="entry name" value="Cadherin EGF LAG seven-pass G-type receptor"/>
    <property type="match status" value="1"/>
</dbReference>
<evidence type="ECO:0000256" key="1">
    <source>
        <dbReference type="ARBA" id="ARBA00002066"/>
    </source>
</evidence>
<feature type="compositionally biased region" description="Acidic residues" evidence="25">
    <location>
        <begin position="2920"/>
        <end position="2930"/>
    </location>
</feature>
<feature type="region of interest" description="Disordered" evidence="25">
    <location>
        <begin position="2369"/>
        <end position="2440"/>
    </location>
</feature>
<dbReference type="PROSITE" id="PS50026">
    <property type="entry name" value="EGF_3"/>
    <property type="match status" value="6"/>
</dbReference>
<dbReference type="FunFam" id="4.10.1240.10:FF:000003">
    <property type="entry name" value="Putative cadherin EGF LAG seven-pass G-type receptor 2"/>
    <property type="match status" value="1"/>
</dbReference>
<dbReference type="GO" id="GO:0016339">
    <property type="term" value="P:calcium-dependent cell-cell adhesion via plasma membrane cell adhesion molecules"/>
    <property type="evidence" value="ECO:0007669"/>
    <property type="project" value="UniProtKB-ARBA"/>
</dbReference>
<dbReference type="FunFam" id="2.60.120.200:FF:000020">
    <property type="entry name" value="Cadherin EGF LAG seven-pass G-type receptor 2"/>
    <property type="match status" value="1"/>
</dbReference>
<dbReference type="PROSITE" id="PS50227">
    <property type="entry name" value="G_PROTEIN_RECEP_F2_3"/>
    <property type="match status" value="1"/>
</dbReference>
<feature type="domain" description="EGF-like" evidence="29">
    <location>
        <begin position="1465"/>
        <end position="1503"/>
    </location>
</feature>
<dbReference type="InterPro" id="IPR002126">
    <property type="entry name" value="Cadherin-like_dom"/>
</dbReference>
<dbReference type="FunFam" id="2.60.40.60:FF:000029">
    <property type="entry name" value="Cadherin EGF LAG seven-pass G-type receptor 3"/>
    <property type="match status" value="1"/>
</dbReference>
<dbReference type="FunFam" id="2.60.40.60:FF:000010">
    <property type="entry name" value="Cadherin EGF LAG seven-pass G-type receptor 3"/>
    <property type="match status" value="2"/>
</dbReference>
<feature type="compositionally biased region" description="Low complexity" evidence="25">
    <location>
        <begin position="55"/>
        <end position="69"/>
    </location>
</feature>
<evidence type="ECO:0000256" key="14">
    <source>
        <dbReference type="ARBA" id="ARBA00023136"/>
    </source>
</evidence>
<feature type="region of interest" description="Disordered" evidence="25">
    <location>
        <begin position="2858"/>
        <end position="2881"/>
    </location>
</feature>
<dbReference type="GO" id="GO:0051239">
    <property type="term" value="P:regulation of multicellular organismal process"/>
    <property type="evidence" value="ECO:0007669"/>
    <property type="project" value="UniProtKB-ARBA"/>
</dbReference>
<feature type="region of interest" description="Disordered" evidence="25">
    <location>
        <begin position="29"/>
        <end position="344"/>
    </location>
</feature>
<dbReference type="PROSITE" id="PS50261">
    <property type="entry name" value="G_PROTEIN_RECEP_F2_4"/>
    <property type="match status" value="1"/>
</dbReference>
<evidence type="ECO:0000259" key="28">
    <source>
        <dbReference type="PROSITE" id="PS50025"/>
    </source>
</evidence>